<accession>A0A9P1DXQ6</accession>
<dbReference type="AlphaFoldDB" id="A0A9P1DXQ6"/>
<dbReference type="PANTHER" id="PTHR33095">
    <property type="entry name" value="OS07G0619500 PROTEIN"/>
    <property type="match status" value="1"/>
</dbReference>
<dbReference type="OrthoDB" id="667051at2759"/>
<gene>
    <name evidence="2" type="ORF">CEURO_LOCUS1131</name>
</gene>
<feature type="region of interest" description="Disordered" evidence="1">
    <location>
        <begin position="201"/>
        <end position="232"/>
    </location>
</feature>
<protein>
    <submittedName>
        <fullName evidence="2">Uncharacterized protein</fullName>
    </submittedName>
</protein>
<sequence>METAVPSPSTALVDFNFDSACTTPFISAPSSPQRFSSDVTPIRWKQNANEEEEDIICESFDFEFSGPLEKTYFSAADELFDSGKIKPLKPLPPATCTRPSPVDKSFRTDEAADGRLRRGRETRCSSNRRHKATRSLSPFRVADLLLDRKQSIDDENYPVSFTPSFISTVFSGKWKLKDLLLFRSSSEGRPSSTVQWMKKYTNSGKNGEEDEGSSGTSSISRRRRVPPEVAAPELRHYTVRRTAVPEELKRKTFLPYKQGILGCLGFYNPSAAHREFSCRGSSSFSSVSIPR</sequence>
<evidence type="ECO:0000313" key="2">
    <source>
        <dbReference type="EMBL" id="CAH9057697.1"/>
    </source>
</evidence>
<evidence type="ECO:0000256" key="1">
    <source>
        <dbReference type="SAM" id="MobiDB-lite"/>
    </source>
</evidence>
<feature type="region of interest" description="Disordered" evidence="1">
    <location>
        <begin position="90"/>
        <end position="130"/>
    </location>
</feature>
<dbReference type="Pfam" id="PF07816">
    <property type="entry name" value="DUF1645"/>
    <property type="match status" value="1"/>
</dbReference>
<reference evidence="2" key="1">
    <citation type="submission" date="2022-07" db="EMBL/GenBank/DDBJ databases">
        <authorList>
            <person name="Macas J."/>
            <person name="Novak P."/>
            <person name="Neumann P."/>
        </authorList>
    </citation>
    <scope>NUCLEOTIDE SEQUENCE</scope>
</reference>
<keyword evidence="3" id="KW-1185">Reference proteome</keyword>
<dbReference type="InterPro" id="IPR012442">
    <property type="entry name" value="DUF1645_plant"/>
</dbReference>
<proteinExistence type="predicted"/>
<dbReference type="EMBL" id="CAMAPE010000004">
    <property type="protein sequence ID" value="CAH9057697.1"/>
    <property type="molecule type" value="Genomic_DNA"/>
</dbReference>
<name>A0A9P1DXQ6_CUSEU</name>
<organism evidence="2 3">
    <name type="scientific">Cuscuta europaea</name>
    <name type="common">European dodder</name>
    <dbReference type="NCBI Taxonomy" id="41803"/>
    <lineage>
        <taxon>Eukaryota</taxon>
        <taxon>Viridiplantae</taxon>
        <taxon>Streptophyta</taxon>
        <taxon>Embryophyta</taxon>
        <taxon>Tracheophyta</taxon>
        <taxon>Spermatophyta</taxon>
        <taxon>Magnoliopsida</taxon>
        <taxon>eudicotyledons</taxon>
        <taxon>Gunneridae</taxon>
        <taxon>Pentapetalae</taxon>
        <taxon>asterids</taxon>
        <taxon>lamiids</taxon>
        <taxon>Solanales</taxon>
        <taxon>Convolvulaceae</taxon>
        <taxon>Cuscuteae</taxon>
        <taxon>Cuscuta</taxon>
        <taxon>Cuscuta subgen. Cuscuta</taxon>
    </lineage>
</organism>
<feature type="compositionally biased region" description="Basic and acidic residues" evidence="1">
    <location>
        <begin position="104"/>
        <end position="123"/>
    </location>
</feature>
<evidence type="ECO:0000313" key="3">
    <source>
        <dbReference type="Proteomes" id="UP001152484"/>
    </source>
</evidence>
<comment type="caution">
    <text evidence="2">The sequence shown here is derived from an EMBL/GenBank/DDBJ whole genome shotgun (WGS) entry which is preliminary data.</text>
</comment>
<dbReference type="Proteomes" id="UP001152484">
    <property type="component" value="Unassembled WGS sequence"/>
</dbReference>
<dbReference type="PANTHER" id="PTHR33095:SF48">
    <property type="entry name" value="CALMODULIN-BINDING PROTEIN"/>
    <property type="match status" value="1"/>
</dbReference>